<organism evidence="6 7">
    <name type="scientific">Flavobacterium frigoritolerans</name>
    <dbReference type="NCBI Taxonomy" id="2987686"/>
    <lineage>
        <taxon>Bacteria</taxon>
        <taxon>Pseudomonadati</taxon>
        <taxon>Bacteroidota</taxon>
        <taxon>Flavobacteriia</taxon>
        <taxon>Flavobacteriales</taxon>
        <taxon>Flavobacteriaceae</taxon>
        <taxon>Flavobacterium</taxon>
    </lineage>
</organism>
<dbReference type="AlphaFoldDB" id="A0A9X2ZL73"/>
<evidence type="ECO:0000256" key="2">
    <source>
        <dbReference type="ARBA" id="ARBA00022525"/>
    </source>
</evidence>
<evidence type="ECO:0000256" key="1">
    <source>
        <dbReference type="ARBA" id="ARBA00004613"/>
    </source>
</evidence>
<dbReference type="PANTHER" id="PTHR12147:SF26">
    <property type="entry name" value="PEPTIDASE M28 DOMAIN-CONTAINING PROTEIN"/>
    <property type="match status" value="1"/>
</dbReference>
<dbReference type="GO" id="GO:0008235">
    <property type="term" value="F:metalloexopeptidase activity"/>
    <property type="evidence" value="ECO:0007669"/>
    <property type="project" value="InterPro"/>
</dbReference>
<proteinExistence type="predicted"/>
<evidence type="ECO:0000313" key="7">
    <source>
        <dbReference type="Proteomes" id="UP001151133"/>
    </source>
</evidence>
<keyword evidence="3" id="KW-0482">Metalloprotease</keyword>
<evidence type="ECO:0000256" key="3">
    <source>
        <dbReference type="ARBA" id="ARBA00023049"/>
    </source>
</evidence>
<dbReference type="GO" id="GO:0006508">
    <property type="term" value="P:proteolysis"/>
    <property type="evidence" value="ECO:0007669"/>
    <property type="project" value="InterPro"/>
</dbReference>
<sequence length="449" mass="50659">MKPLFLIYFFTLLFFSPLIQSQTNDDPEIRKMITEVKAENLENTVVKLVSFGTRHTLSDTKSKTRGIGAAQKWVKSEFDNYALESNGRLTATIDYFTVKADGKRILKDSQLANVMATLKGTDPTDDRVLIISGHLDSRVSDVMNIKDDAPGANDDGSGVAAMMEIAKIMSKRSFPCTIIFVAVTGEEQGLYGAKHLAELAKESKWNIIAMINNDMIGNSLSSGTNLRDNTQVRVFSETIPYLETEEEAKIRKTTNKDNDSPSRQFARYIKTTTSQYVDQLNINLVYRNDRFLRGGDHTPFSQNGFTAVRFCEMNENFNHQHQDIRTENNIKYGDLPEFMDFEYLRKITCSNLATLSNLAWSPKAPINVGIEVKSLSNSSTLLWSPAADKKIYGYQILMRETSSSHWEKTFFTTDTKIELPYSKDNFFFAVQAVDSLGHASLAVFPIPIR</sequence>
<dbReference type="InterPro" id="IPR007484">
    <property type="entry name" value="Peptidase_M28"/>
</dbReference>
<protein>
    <submittedName>
        <fullName evidence="6">M20/M25/M40 family metallo-hydrolase</fullName>
    </submittedName>
</protein>
<name>A0A9X2ZL73_9FLAO</name>
<reference evidence="6" key="1">
    <citation type="submission" date="2022-10" db="EMBL/GenBank/DDBJ databases">
        <title>Two novel species of Flavobacterium.</title>
        <authorList>
            <person name="Liu Q."/>
            <person name="Xin Y.-H."/>
        </authorList>
    </citation>
    <scope>NUCLEOTIDE SEQUENCE</scope>
    <source>
        <strain evidence="6">LS1R47</strain>
    </source>
</reference>
<evidence type="ECO:0000256" key="4">
    <source>
        <dbReference type="SAM" id="SignalP"/>
    </source>
</evidence>
<evidence type="ECO:0000259" key="5">
    <source>
        <dbReference type="PROSITE" id="PS50853"/>
    </source>
</evidence>
<dbReference type="RefSeq" id="WP_264287039.1">
    <property type="nucleotide sequence ID" value="NZ_JAOZEV010000007.1"/>
</dbReference>
<gene>
    <name evidence="6" type="ORF">OIU80_10920</name>
</gene>
<keyword evidence="3" id="KW-0645">Protease</keyword>
<evidence type="ECO:0000313" key="6">
    <source>
        <dbReference type="EMBL" id="MCV9932795.1"/>
    </source>
</evidence>
<dbReference type="Gene3D" id="3.40.630.10">
    <property type="entry name" value="Zn peptidases"/>
    <property type="match status" value="1"/>
</dbReference>
<dbReference type="InterPro" id="IPR003961">
    <property type="entry name" value="FN3_dom"/>
</dbReference>
<dbReference type="Proteomes" id="UP001151133">
    <property type="component" value="Unassembled WGS sequence"/>
</dbReference>
<keyword evidence="7" id="KW-1185">Reference proteome</keyword>
<dbReference type="SUPFAM" id="SSF53187">
    <property type="entry name" value="Zn-dependent exopeptidases"/>
    <property type="match status" value="1"/>
</dbReference>
<dbReference type="InterPro" id="IPR013783">
    <property type="entry name" value="Ig-like_fold"/>
</dbReference>
<feature type="signal peptide" evidence="4">
    <location>
        <begin position="1"/>
        <end position="21"/>
    </location>
</feature>
<dbReference type="SUPFAM" id="SSF49265">
    <property type="entry name" value="Fibronectin type III"/>
    <property type="match status" value="1"/>
</dbReference>
<dbReference type="Gene3D" id="2.60.40.10">
    <property type="entry name" value="Immunoglobulins"/>
    <property type="match status" value="1"/>
</dbReference>
<keyword evidence="3" id="KW-0378">Hydrolase</keyword>
<feature type="domain" description="Fibronectin type-III" evidence="5">
    <location>
        <begin position="364"/>
        <end position="449"/>
    </location>
</feature>
<dbReference type="CDD" id="cd00063">
    <property type="entry name" value="FN3"/>
    <property type="match status" value="1"/>
</dbReference>
<comment type="subcellular location">
    <subcellularLocation>
        <location evidence="1">Secreted</location>
    </subcellularLocation>
</comment>
<dbReference type="InterPro" id="IPR045175">
    <property type="entry name" value="M28_fam"/>
</dbReference>
<dbReference type="Pfam" id="PF04389">
    <property type="entry name" value="Peptidase_M28"/>
    <property type="match status" value="1"/>
</dbReference>
<keyword evidence="4" id="KW-0732">Signal</keyword>
<dbReference type="GO" id="GO:0005576">
    <property type="term" value="C:extracellular region"/>
    <property type="evidence" value="ECO:0007669"/>
    <property type="project" value="UniProtKB-SubCell"/>
</dbReference>
<feature type="chain" id="PRO_5040803818" evidence="4">
    <location>
        <begin position="22"/>
        <end position="449"/>
    </location>
</feature>
<comment type="caution">
    <text evidence="6">The sequence shown here is derived from an EMBL/GenBank/DDBJ whole genome shotgun (WGS) entry which is preliminary data.</text>
</comment>
<keyword evidence="2" id="KW-0964">Secreted</keyword>
<dbReference type="InterPro" id="IPR036116">
    <property type="entry name" value="FN3_sf"/>
</dbReference>
<accession>A0A9X2ZL73</accession>
<dbReference type="PANTHER" id="PTHR12147">
    <property type="entry name" value="METALLOPEPTIDASE M28 FAMILY MEMBER"/>
    <property type="match status" value="1"/>
</dbReference>
<dbReference type="PROSITE" id="PS50853">
    <property type="entry name" value="FN3"/>
    <property type="match status" value="1"/>
</dbReference>
<dbReference type="EMBL" id="JAOZEV010000007">
    <property type="protein sequence ID" value="MCV9932795.1"/>
    <property type="molecule type" value="Genomic_DNA"/>
</dbReference>